<dbReference type="Proteomes" id="UP001203036">
    <property type="component" value="Unassembled WGS sequence"/>
</dbReference>
<sequence length="46" mass="5425">MNQFLFLLALLLAISQAQRNKNAQNTQRHLHILRARQLGEPDWRCP</sequence>
<proteinExistence type="predicted"/>
<protein>
    <submittedName>
        <fullName evidence="1">Uncharacterized protein</fullName>
    </submittedName>
</protein>
<evidence type="ECO:0000313" key="1">
    <source>
        <dbReference type="EMBL" id="MCM2563479.1"/>
    </source>
</evidence>
<organism evidence="1 2">
    <name type="scientific">Lutimaribacter degradans</name>
    <dbReference type="NCBI Taxonomy" id="2945989"/>
    <lineage>
        <taxon>Bacteria</taxon>
        <taxon>Pseudomonadati</taxon>
        <taxon>Pseudomonadota</taxon>
        <taxon>Alphaproteobacteria</taxon>
        <taxon>Rhodobacterales</taxon>
        <taxon>Roseobacteraceae</taxon>
        <taxon>Lutimaribacter</taxon>
    </lineage>
</organism>
<accession>A0ACC5ZYQ7</accession>
<comment type="caution">
    <text evidence="1">The sequence shown here is derived from an EMBL/GenBank/DDBJ whole genome shotgun (WGS) entry which is preliminary data.</text>
</comment>
<name>A0ACC5ZYQ7_9RHOB</name>
<evidence type="ECO:0000313" key="2">
    <source>
        <dbReference type="Proteomes" id="UP001203036"/>
    </source>
</evidence>
<reference evidence="1" key="1">
    <citation type="submission" date="2022-06" db="EMBL/GenBank/DDBJ databases">
        <title>Lutimaribacter sp. EGI FJ00013, a novel bacterium isolated from a salt lake sediment enrichment.</title>
        <authorList>
            <person name="Gao L."/>
            <person name="Fang B.-Z."/>
            <person name="Li W.-J."/>
        </authorList>
    </citation>
    <scope>NUCLEOTIDE SEQUENCE</scope>
    <source>
        <strain evidence="1">EGI FJ00013</strain>
    </source>
</reference>
<gene>
    <name evidence="1" type="ORF">M8744_15080</name>
</gene>
<keyword evidence="2" id="KW-1185">Reference proteome</keyword>
<dbReference type="EMBL" id="JAMQGO010000012">
    <property type="protein sequence ID" value="MCM2563479.1"/>
    <property type="molecule type" value="Genomic_DNA"/>
</dbReference>